<dbReference type="InterPro" id="IPR046036">
    <property type="entry name" value="DUF5994"/>
</dbReference>
<dbReference type="Pfam" id="PF19457">
    <property type="entry name" value="DUF5994"/>
    <property type="match status" value="1"/>
</dbReference>
<dbReference type="EMBL" id="BAAAYL010000001">
    <property type="protein sequence ID" value="GAA3370634.1"/>
    <property type="molecule type" value="Genomic_DNA"/>
</dbReference>
<feature type="region of interest" description="Disordered" evidence="1">
    <location>
        <begin position="196"/>
        <end position="226"/>
    </location>
</feature>
<accession>A0ABP6S898</accession>
<name>A0ABP6S898_9ACTN</name>
<organism evidence="2 3">
    <name type="scientific">Streptomyces sannanensis</name>
    <dbReference type="NCBI Taxonomy" id="285536"/>
    <lineage>
        <taxon>Bacteria</taxon>
        <taxon>Bacillati</taxon>
        <taxon>Actinomycetota</taxon>
        <taxon>Actinomycetes</taxon>
        <taxon>Kitasatosporales</taxon>
        <taxon>Streptomycetaceae</taxon>
        <taxon>Streptomyces</taxon>
    </lineage>
</organism>
<evidence type="ECO:0000313" key="3">
    <source>
        <dbReference type="Proteomes" id="UP001499990"/>
    </source>
</evidence>
<dbReference type="Proteomes" id="UP001499990">
    <property type="component" value="Unassembled WGS sequence"/>
</dbReference>
<evidence type="ECO:0000313" key="2">
    <source>
        <dbReference type="EMBL" id="GAA3370634.1"/>
    </source>
</evidence>
<gene>
    <name evidence="2" type="ORF">GCM10020367_18030</name>
</gene>
<comment type="caution">
    <text evidence="2">The sequence shown here is derived from an EMBL/GenBank/DDBJ whole genome shotgun (WGS) entry which is preliminary data.</text>
</comment>
<sequence>MKAPGVLRTPAPTRVSFPAINNTGLWQTSPGQARAMNVTIERTTPSERAPSPPARLSLTPASPVPGRLDGAWWPRSRDLSRELTALAAALDSAWGRITRVAVNPAHWPVIPRKVPVDGHTIHVGWFADEQDPHQIIILSYTFGRLDLLVIPPETSPAAAARLMSAAATVGGLRTASELMTDEDTIGNLLDARGREETWETDGGAQVSSRLPRHVDPPGYLPSGRGM</sequence>
<keyword evidence="3" id="KW-1185">Reference proteome</keyword>
<protein>
    <submittedName>
        <fullName evidence="2">Uncharacterized protein</fullName>
    </submittedName>
</protein>
<evidence type="ECO:0000256" key="1">
    <source>
        <dbReference type="SAM" id="MobiDB-lite"/>
    </source>
</evidence>
<reference evidence="3" key="1">
    <citation type="journal article" date="2019" name="Int. J. Syst. Evol. Microbiol.">
        <title>The Global Catalogue of Microorganisms (GCM) 10K type strain sequencing project: providing services to taxonomists for standard genome sequencing and annotation.</title>
        <authorList>
            <consortium name="The Broad Institute Genomics Platform"/>
            <consortium name="The Broad Institute Genome Sequencing Center for Infectious Disease"/>
            <person name="Wu L."/>
            <person name="Ma J."/>
        </authorList>
    </citation>
    <scope>NUCLEOTIDE SEQUENCE [LARGE SCALE GENOMIC DNA]</scope>
    <source>
        <strain evidence="3">JCM 9651</strain>
    </source>
</reference>
<proteinExistence type="predicted"/>